<gene>
    <name evidence="2" type="ORF">QBC38DRAFT_462203</name>
</gene>
<comment type="caution">
    <text evidence="2">The sequence shown here is derived from an EMBL/GenBank/DDBJ whole genome shotgun (WGS) entry which is preliminary data.</text>
</comment>
<dbReference type="InterPro" id="IPR001509">
    <property type="entry name" value="Epimerase_deHydtase"/>
</dbReference>
<dbReference type="GO" id="GO:0004029">
    <property type="term" value="F:aldehyde dehydrogenase (NAD+) activity"/>
    <property type="evidence" value="ECO:0007669"/>
    <property type="project" value="TreeGrafter"/>
</dbReference>
<dbReference type="PANTHER" id="PTHR48079:SF3">
    <property type="entry name" value="NAD-DEPENDENT EPIMERASE_DEHYDRATASE DOMAIN-CONTAINING PROTEIN"/>
    <property type="match status" value="1"/>
</dbReference>
<evidence type="ECO:0000259" key="1">
    <source>
        <dbReference type="Pfam" id="PF01370"/>
    </source>
</evidence>
<organism evidence="2 3">
    <name type="scientific">Podospora fimiseda</name>
    <dbReference type="NCBI Taxonomy" id="252190"/>
    <lineage>
        <taxon>Eukaryota</taxon>
        <taxon>Fungi</taxon>
        <taxon>Dikarya</taxon>
        <taxon>Ascomycota</taxon>
        <taxon>Pezizomycotina</taxon>
        <taxon>Sordariomycetes</taxon>
        <taxon>Sordariomycetidae</taxon>
        <taxon>Sordariales</taxon>
        <taxon>Podosporaceae</taxon>
        <taxon>Podospora</taxon>
    </lineage>
</organism>
<dbReference type="InterPro" id="IPR051783">
    <property type="entry name" value="NAD(P)-dependent_oxidoreduct"/>
</dbReference>
<proteinExistence type="predicted"/>
<evidence type="ECO:0000313" key="2">
    <source>
        <dbReference type="EMBL" id="KAK4220788.1"/>
    </source>
</evidence>
<dbReference type="PANTHER" id="PTHR48079">
    <property type="entry name" value="PROTEIN YEEZ"/>
    <property type="match status" value="1"/>
</dbReference>
<dbReference type="EMBL" id="MU865640">
    <property type="protein sequence ID" value="KAK4220788.1"/>
    <property type="molecule type" value="Genomic_DNA"/>
</dbReference>
<reference evidence="2" key="1">
    <citation type="journal article" date="2023" name="Mol. Phylogenet. Evol.">
        <title>Genome-scale phylogeny and comparative genomics of the fungal order Sordariales.</title>
        <authorList>
            <person name="Hensen N."/>
            <person name="Bonometti L."/>
            <person name="Westerberg I."/>
            <person name="Brannstrom I.O."/>
            <person name="Guillou S."/>
            <person name="Cros-Aarteil S."/>
            <person name="Calhoun S."/>
            <person name="Haridas S."/>
            <person name="Kuo A."/>
            <person name="Mondo S."/>
            <person name="Pangilinan J."/>
            <person name="Riley R."/>
            <person name="LaButti K."/>
            <person name="Andreopoulos B."/>
            <person name="Lipzen A."/>
            <person name="Chen C."/>
            <person name="Yan M."/>
            <person name="Daum C."/>
            <person name="Ng V."/>
            <person name="Clum A."/>
            <person name="Steindorff A."/>
            <person name="Ohm R.A."/>
            <person name="Martin F."/>
            <person name="Silar P."/>
            <person name="Natvig D.O."/>
            <person name="Lalanne C."/>
            <person name="Gautier V."/>
            <person name="Ament-Velasquez S.L."/>
            <person name="Kruys A."/>
            <person name="Hutchinson M.I."/>
            <person name="Powell A.J."/>
            <person name="Barry K."/>
            <person name="Miller A.N."/>
            <person name="Grigoriev I.V."/>
            <person name="Debuchy R."/>
            <person name="Gladieux P."/>
            <person name="Hiltunen Thoren M."/>
            <person name="Johannesson H."/>
        </authorList>
    </citation>
    <scope>NUCLEOTIDE SEQUENCE</scope>
    <source>
        <strain evidence="2">CBS 990.96</strain>
    </source>
</reference>
<dbReference type="Proteomes" id="UP001301958">
    <property type="component" value="Unassembled WGS sequence"/>
</dbReference>
<dbReference type="Gene3D" id="3.40.50.720">
    <property type="entry name" value="NAD(P)-binding Rossmann-like Domain"/>
    <property type="match status" value="1"/>
</dbReference>
<accession>A0AAN6YK72</accession>
<keyword evidence="3" id="KW-1185">Reference proteome</keyword>
<dbReference type="Pfam" id="PF01370">
    <property type="entry name" value="Epimerase"/>
    <property type="match status" value="1"/>
</dbReference>
<protein>
    <recommendedName>
        <fullName evidence="1">NAD-dependent epimerase/dehydratase domain-containing protein</fullName>
    </recommendedName>
</protein>
<reference evidence="2" key="2">
    <citation type="submission" date="2023-05" db="EMBL/GenBank/DDBJ databases">
        <authorList>
            <consortium name="Lawrence Berkeley National Laboratory"/>
            <person name="Steindorff A."/>
            <person name="Hensen N."/>
            <person name="Bonometti L."/>
            <person name="Westerberg I."/>
            <person name="Brannstrom I.O."/>
            <person name="Guillou S."/>
            <person name="Cros-Aarteil S."/>
            <person name="Calhoun S."/>
            <person name="Haridas S."/>
            <person name="Kuo A."/>
            <person name="Mondo S."/>
            <person name="Pangilinan J."/>
            <person name="Riley R."/>
            <person name="Labutti K."/>
            <person name="Andreopoulos B."/>
            <person name="Lipzen A."/>
            <person name="Chen C."/>
            <person name="Yanf M."/>
            <person name="Daum C."/>
            <person name="Ng V."/>
            <person name="Clum A."/>
            <person name="Ohm R."/>
            <person name="Martin F."/>
            <person name="Silar P."/>
            <person name="Natvig D."/>
            <person name="Lalanne C."/>
            <person name="Gautier V."/>
            <person name="Ament-Velasquez S.L."/>
            <person name="Kruys A."/>
            <person name="Hutchinson M.I."/>
            <person name="Powell A.J."/>
            <person name="Barry K."/>
            <person name="Miller A.N."/>
            <person name="Grigoriev I.V."/>
            <person name="Debuchy R."/>
            <person name="Gladieux P."/>
            <person name="Thoren M.H."/>
            <person name="Johannesson H."/>
        </authorList>
    </citation>
    <scope>NUCLEOTIDE SEQUENCE</scope>
    <source>
        <strain evidence="2">CBS 990.96</strain>
    </source>
</reference>
<dbReference type="InterPro" id="IPR036291">
    <property type="entry name" value="NAD(P)-bd_dom_sf"/>
</dbReference>
<name>A0AAN6YK72_9PEZI</name>
<evidence type="ECO:0000313" key="3">
    <source>
        <dbReference type="Proteomes" id="UP001301958"/>
    </source>
</evidence>
<dbReference type="GO" id="GO:0005737">
    <property type="term" value="C:cytoplasm"/>
    <property type="evidence" value="ECO:0007669"/>
    <property type="project" value="TreeGrafter"/>
</dbReference>
<dbReference type="SUPFAM" id="SSF51735">
    <property type="entry name" value="NAD(P)-binding Rossmann-fold domains"/>
    <property type="match status" value="1"/>
</dbReference>
<feature type="domain" description="NAD-dependent epimerase/dehydratase" evidence="1">
    <location>
        <begin position="10"/>
        <end position="254"/>
    </location>
</feature>
<sequence length="372" mass="40852">MSSSSQPLNVLVIGANGYLGKSLSTTFLRASLPSAHNFFRVYGLIRRPSTAPSLAQSEIIPIIIPSLSSSADPTSIITSHAKSWHVIITCTEPSRSSVEFQHWDDLLSLIESLSQISVSEGGGIKPFVIASSGCKDYGTTLLHGDLALTPHTEDSPLQTHEIIQARMNAALRVLEVAATTKKFDAAVVRATSVYGYTSSYYGAAFDYASAFIQAGKRTLDFTTPKETIMHGVHVDDCAEGYLSLATTYLFGEKEKATEEVFNISSRRYETLEEIGNALAKEYGFAEGARFGVEEKDIVAEKNCELVFGWSQWVSSEKIRSVTGWKDHRPLFSENIGVYRRAFEAAKGNGDDDVEKARRRMEGNWGEGYLETS</sequence>
<dbReference type="AlphaFoldDB" id="A0AAN6YK72"/>